<evidence type="ECO:0000256" key="16">
    <source>
        <dbReference type="ARBA" id="ARBA00082414"/>
    </source>
</evidence>
<dbReference type="GO" id="GO:0000122">
    <property type="term" value="P:negative regulation of transcription by RNA polymerase II"/>
    <property type="evidence" value="ECO:0007669"/>
    <property type="project" value="UniProtKB-ARBA"/>
</dbReference>
<keyword evidence="9" id="KW-0010">Activator</keyword>
<evidence type="ECO:0000256" key="12">
    <source>
        <dbReference type="ARBA" id="ARBA00057194"/>
    </source>
</evidence>
<dbReference type="GO" id="GO:0043130">
    <property type="term" value="F:ubiquitin binding"/>
    <property type="evidence" value="ECO:0007669"/>
    <property type="project" value="TreeGrafter"/>
</dbReference>
<dbReference type="GO" id="GO:0000407">
    <property type="term" value="C:phagophore assembly site"/>
    <property type="evidence" value="ECO:0007669"/>
    <property type="project" value="TreeGrafter"/>
</dbReference>
<dbReference type="PANTHER" id="PTHR20930">
    <property type="entry name" value="OVARIAN CARCINOMA ANTIGEN CA125-RELATED"/>
    <property type="match status" value="1"/>
</dbReference>
<comment type="caution">
    <text evidence="22">The sequence shown here is derived from an EMBL/GenBank/DDBJ whole genome shotgun (WGS) entry which is preliminary data.</text>
</comment>
<evidence type="ECO:0000256" key="10">
    <source>
        <dbReference type="ARBA" id="ARBA00023163"/>
    </source>
</evidence>
<comment type="subunit">
    <text evidence="13">Interacts with the DNA-binding domain of the androgen receptor. Interacts with NKX3-1.</text>
</comment>
<keyword evidence="8 18" id="KW-0238">DNA-binding</keyword>
<feature type="domain" description="PNT" evidence="21">
    <location>
        <begin position="516"/>
        <end position="600"/>
    </location>
</feature>
<name>A0A6A4SN61_SCOMX</name>
<dbReference type="FunFam" id="1.10.8.10:FF:000015">
    <property type="entry name" value="Chromosome 6 C6orf106 homolog"/>
    <property type="match status" value="1"/>
</dbReference>
<dbReference type="CDD" id="cd08532">
    <property type="entry name" value="SAM_PNT-PDEF-like"/>
    <property type="match status" value="1"/>
</dbReference>
<comment type="subcellular location">
    <subcellularLocation>
        <location evidence="2">Cytoplasm</location>
    </subcellularLocation>
    <subcellularLocation>
        <location evidence="1 18">Nucleus</location>
    </subcellularLocation>
</comment>
<evidence type="ECO:0000256" key="14">
    <source>
        <dbReference type="ARBA" id="ARBA00070744"/>
    </source>
</evidence>
<keyword evidence="5" id="KW-0399">Innate immunity</keyword>
<dbReference type="GO" id="GO:0043565">
    <property type="term" value="F:sequence-specific DNA binding"/>
    <property type="evidence" value="ECO:0007669"/>
    <property type="project" value="InterPro"/>
</dbReference>
<keyword evidence="10" id="KW-0804">Transcription</keyword>
<feature type="domain" description="ETS" evidence="20">
    <location>
        <begin position="616"/>
        <end position="699"/>
    </location>
</feature>
<gene>
    <name evidence="22" type="ORF">F2P81_012385</name>
</gene>
<dbReference type="GO" id="GO:0003700">
    <property type="term" value="F:DNA-binding transcription factor activity"/>
    <property type="evidence" value="ECO:0007669"/>
    <property type="project" value="InterPro"/>
</dbReference>
<dbReference type="InterPro" id="IPR003118">
    <property type="entry name" value="Pointed_dom"/>
</dbReference>
<evidence type="ECO:0000313" key="22">
    <source>
        <dbReference type="EMBL" id="KAF0034627.1"/>
    </source>
</evidence>
<evidence type="ECO:0000256" key="18">
    <source>
        <dbReference type="RuleBase" id="RU004019"/>
    </source>
</evidence>
<dbReference type="Pfam" id="PF00178">
    <property type="entry name" value="Ets"/>
    <property type="match status" value="1"/>
</dbReference>
<keyword evidence="6" id="KW-0391">Immunity</keyword>
<evidence type="ECO:0000256" key="3">
    <source>
        <dbReference type="ARBA" id="ARBA00005562"/>
    </source>
</evidence>
<evidence type="ECO:0000256" key="9">
    <source>
        <dbReference type="ARBA" id="ARBA00023159"/>
    </source>
</evidence>
<evidence type="ECO:0000259" key="20">
    <source>
        <dbReference type="PROSITE" id="PS50061"/>
    </source>
</evidence>
<dbReference type="SUPFAM" id="SSF47769">
    <property type="entry name" value="SAM/Pointed domain"/>
    <property type="match status" value="1"/>
</dbReference>
<evidence type="ECO:0000256" key="13">
    <source>
        <dbReference type="ARBA" id="ARBA00062711"/>
    </source>
</evidence>
<dbReference type="GO" id="GO:0016236">
    <property type="term" value="P:macroautophagy"/>
    <property type="evidence" value="ECO:0007669"/>
    <property type="project" value="TreeGrafter"/>
</dbReference>
<dbReference type="PROSITE" id="PS50061">
    <property type="entry name" value="ETS_DOMAIN_3"/>
    <property type="match status" value="1"/>
</dbReference>
<keyword evidence="4" id="KW-0963">Cytoplasm</keyword>
<organism evidence="22 23">
    <name type="scientific">Scophthalmus maximus</name>
    <name type="common">Turbot</name>
    <name type="synonym">Psetta maxima</name>
    <dbReference type="NCBI Taxonomy" id="52904"/>
    <lineage>
        <taxon>Eukaryota</taxon>
        <taxon>Metazoa</taxon>
        <taxon>Chordata</taxon>
        <taxon>Craniata</taxon>
        <taxon>Vertebrata</taxon>
        <taxon>Euteleostomi</taxon>
        <taxon>Actinopterygii</taxon>
        <taxon>Neopterygii</taxon>
        <taxon>Teleostei</taxon>
        <taxon>Neoteleostei</taxon>
        <taxon>Acanthomorphata</taxon>
        <taxon>Carangaria</taxon>
        <taxon>Pleuronectiformes</taxon>
        <taxon>Pleuronectoidei</taxon>
        <taxon>Scophthalmidae</taxon>
        <taxon>Scophthalmus</taxon>
    </lineage>
</organism>
<dbReference type="InterPro" id="IPR036390">
    <property type="entry name" value="WH_DNA-bd_sf"/>
</dbReference>
<dbReference type="GO" id="GO:0005634">
    <property type="term" value="C:nucleus"/>
    <property type="evidence" value="ECO:0007669"/>
    <property type="project" value="UniProtKB-SubCell"/>
</dbReference>
<proteinExistence type="inferred from homology"/>
<evidence type="ECO:0000256" key="19">
    <source>
        <dbReference type="SAM" id="MobiDB-lite"/>
    </source>
</evidence>
<evidence type="ECO:0000256" key="11">
    <source>
        <dbReference type="ARBA" id="ARBA00023242"/>
    </source>
</evidence>
<evidence type="ECO:0000256" key="1">
    <source>
        <dbReference type="ARBA" id="ARBA00004123"/>
    </source>
</evidence>
<dbReference type="InterPro" id="IPR013783">
    <property type="entry name" value="Ig-like_fold"/>
</dbReference>
<dbReference type="SMART" id="SM00413">
    <property type="entry name" value="ETS"/>
    <property type="match status" value="1"/>
</dbReference>
<evidence type="ECO:0000256" key="7">
    <source>
        <dbReference type="ARBA" id="ARBA00023015"/>
    </source>
</evidence>
<dbReference type="PROSITE" id="PS51433">
    <property type="entry name" value="PNT"/>
    <property type="match status" value="1"/>
</dbReference>
<dbReference type="Pfam" id="PF16158">
    <property type="entry name" value="N_BRCA1_IG"/>
    <property type="match status" value="1"/>
</dbReference>
<dbReference type="FunFam" id="2.60.40.10:FF:000289">
    <property type="entry name" value="Chromosome 6 open reading frame 106"/>
    <property type="match status" value="1"/>
</dbReference>
<evidence type="ECO:0000256" key="15">
    <source>
        <dbReference type="ARBA" id="ARBA00074631"/>
    </source>
</evidence>
<comment type="similarity">
    <text evidence="3 18">Belongs to the ETS family.</text>
</comment>
<dbReference type="SUPFAM" id="SSF46785">
    <property type="entry name" value="Winged helix' DNA-binding domain"/>
    <property type="match status" value="1"/>
</dbReference>
<dbReference type="InterPro" id="IPR009060">
    <property type="entry name" value="UBA-like_sf"/>
</dbReference>
<dbReference type="InterPro" id="IPR000418">
    <property type="entry name" value="Ets_dom"/>
</dbReference>
<dbReference type="Pfam" id="PF14555">
    <property type="entry name" value="UBA_4"/>
    <property type="match status" value="1"/>
</dbReference>
<dbReference type="Gene3D" id="1.10.150.50">
    <property type="entry name" value="Transcription Factor, Ets-1"/>
    <property type="match status" value="1"/>
</dbReference>
<dbReference type="PROSITE" id="PS00346">
    <property type="entry name" value="ETS_DOMAIN_2"/>
    <property type="match status" value="1"/>
</dbReference>
<dbReference type="SMART" id="SM00251">
    <property type="entry name" value="SAM_PNT"/>
    <property type="match status" value="1"/>
</dbReference>
<dbReference type="InterPro" id="IPR032350">
    <property type="entry name" value="Nbr1_FW"/>
</dbReference>
<dbReference type="PANTHER" id="PTHR20930:SF0">
    <property type="entry name" value="PROTEIN ILRUN"/>
    <property type="match status" value="1"/>
</dbReference>
<evidence type="ECO:0000256" key="17">
    <source>
        <dbReference type="ARBA" id="ARBA00082636"/>
    </source>
</evidence>
<keyword evidence="11 18" id="KW-0539">Nucleus</keyword>
<dbReference type="FunFam" id="1.10.150.50:FF:000050">
    <property type="entry name" value="SAM pointed domain containing ETS transcription factor"/>
    <property type="match status" value="1"/>
</dbReference>
<keyword evidence="7" id="KW-0805">Transcription regulation</keyword>
<evidence type="ECO:0000256" key="4">
    <source>
        <dbReference type="ARBA" id="ARBA00022490"/>
    </source>
</evidence>
<dbReference type="GO" id="GO:0045087">
    <property type="term" value="P:innate immune response"/>
    <property type="evidence" value="ECO:0007669"/>
    <property type="project" value="UniProtKB-KW"/>
</dbReference>
<sequence length="702" mass="79129">MEGTDMDVDAELMQKFSCMGTTDKDVLITEFQRLLGFQLNPAGCAFFLDMTNWNLQAAIGAYYDFESPNVNTPSMSFVEDVTIGEGESVPPDTPFTKTWRIQNTGAEAWPPGVCLKYIGGDQFGHVNTVMVKSLDPQEITDVSVQMRSPTAPGMYQGQWRMCTATGLFYGDVIWVILSVEVGGLLGVTQQLSSFETEFNTQPQRNVQEDFNPFASPQKNKHDATDNSFRDPGGAWEHTQEPIQQDQNGLSHNAVNRASNGLQTNLSVVTYGQMLKRKKDASEFEPLRYISETQKTQAANHSRRPSPQQCPRVHGRRFVCSSLFEEALDSYDVTARVAARHIFNAFRKNNRQKQKTDLEGDTQRIPVQVKGQQRFNVHSLCFLYLHSPVMANSVGGLSEGTAYGPRIGMTGDSLALLERNRGAADPWDMVETKPNVDALERGLPGLYLSCFDMPLAEDATWLAKVSEAPPMAHMGSRDEPEQCPVIDSQEQGLSPAGLQGQEEERSLEQVQSMVVGEVLKDIETACKLLNITPDPIEWNAANVQKWLLWTEHLYRLPHAGKAFQELTGKDLCAMSEEEFRQRSPQCGDTLHAHLDIWKSGTEELWSEADSSCSGQPIHLWQFLRELLLKPHSYGRCIRWLNKEKGIFKIEDSAHVARLWGLRKNRPAMNYDKLSRSIRQYYKKGIIRKPDVSQRLVYQFVHPV</sequence>
<dbReference type="FunFam" id="1.10.10.10:FF:000220">
    <property type="entry name" value="SAM pointed domain-containing Ets transcription factor"/>
    <property type="match status" value="1"/>
</dbReference>
<reference evidence="22 23" key="1">
    <citation type="submission" date="2019-06" db="EMBL/GenBank/DDBJ databases">
        <title>Draft genomes of female and male turbot (Scophthalmus maximus).</title>
        <authorList>
            <person name="Xu H."/>
            <person name="Xu X.-W."/>
            <person name="Shao C."/>
            <person name="Chen S."/>
        </authorList>
    </citation>
    <scope>NUCLEOTIDE SEQUENCE [LARGE SCALE GENOMIC DNA]</scope>
    <source>
        <strain evidence="22">Ysfricsl-2016a</strain>
        <tissue evidence="22">Blood</tissue>
    </source>
</reference>
<dbReference type="Gene3D" id="2.60.40.10">
    <property type="entry name" value="Immunoglobulins"/>
    <property type="match status" value="1"/>
</dbReference>
<dbReference type="Proteomes" id="UP000438429">
    <property type="component" value="Unassembled WGS sequence"/>
</dbReference>
<evidence type="ECO:0000256" key="2">
    <source>
        <dbReference type="ARBA" id="ARBA00004496"/>
    </source>
</evidence>
<dbReference type="PRINTS" id="PR00454">
    <property type="entry name" value="ETSDOMAIN"/>
</dbReference>
<comment type="function">
    <text evidence="12">May function as an androgen-independent transactivator of the prostate-specific antigen (PSA) promoter. Binds to 5'-GGAT-3' DNA sequences. May play a role in the regulation of the prostate gland and/or prostate cancer development. Acts as a transcriptional activator for SERPINB5 promoter.</text>
</comment>
<evidence type="ECO:0000256" key="8">
    <source>
        <dbReference type="ARBA" id="ARBA00023125"/>
    </source>
</evidence>
<dbReference type="SUPFAM" id="SSF46934">
    <property type="entry name" value="UBA-like"/>
    <property type="match status" value="1"/>
</dbReference>
<dbReference type="CDD" id="cd14947">
    <property type="entry name" value="NBR1_like"/>
    <property type="match status" value="1"/>
</dbReference>
<evidence type="ECO:0000256" key="6">
    <source>
        <dbReference type="ARBA" id="ARBA00022859"/>
    </source>
</evidence>
<dbReference type="CDD" id="cd14349">
    <property type="entry name" value="UBA_CF106"/>
    <property type="match status" value="1"/>
</dbReference>
<evidence type="ECO:0000313" key="23">
    <source>
        <dbReference type="Proteomes" id="UP000438429"/>
    </source>
</evidence>
<dbReference type="InterPro" id="IPR013761">
    <property type="entry name" value="SAM/pointed_sf"/>
</dbReference>
<dbReference type="Gene3D" id="1.10.10.10">
    <property type="entry name" value="Winged helix-like DNA-binding domain superfamily/Winged helix DNA-binding domain"/>
    <property type="match status" value="1"/>
</dbReference>
<dbReference type="EMBL" id="VEVO01000011">
    <property type="protein sequence ID" value="KAF0034627.1"/>
    <property type="molecule type" value="Genomic_DNA"/>
</dbReference>
<dbReference type="Gene3D" id="1.10.8.10">
    <property type="entry name" value="DNA helicase RuvA subunit, C-terminal domain"/>
    <property type="match status" value="1"/>
</dbReference>
<feature type="region of interest" description="Disordered" evidence="19">
    <location>
        <begin position="198"/>
        <end position="236"/>
    </location>
</feature>
<protein>
    <recommendedName>
        <fullName evidence="14">Protein ILRUN</fullName>
    </recommendedName>
    <alternativeName>
        <fullName evidence="17">Prostate epithelium-specific Ets transcription factor</fullName>
    </alternativeName>
    <alternativeName>
        <fullName evidence="16">Prostate-derived Ets factor</fullName>
    </alternativeName>
    <alternativeName>
        <fullName evidence="15">SAM pointed domain-containing Ets transcription factor</fullName>
    </alternativeName>
</protein>
<feature type="compositionally biased region" description="Basic and acidic residues" evidence="19">
    <location>
        <begin position="219"/>
        <end position="228"/>
    </location>
</feature>
<evidence type="ECO:0000256" key="5">
    <source>
        <dbReference type="ARBA" id="ARBA00022588"/>
    </source>
</evidence>
<accession>A0A6A4SN61</accession>
<evidence type="ECO:0000259" key="21">
    <source>
        <dbReference type="PROSITE" id="PS51433"/>
    </source>
</evidence>
<dbReference type="InterPro" id="IPR039517">
    <property type="entry name" value="C6orf106_UBA-like"/>
</dbReference>
<dbReference type="InterPro" id="IPR036388">
    <property type="entry name" value="WH-like_DNA-bd_sf"/>
</dbReference>
<dbReference type="AlphaFoldDB" id="A0A6A4SN61"/>
<dbReference type="Pfam" id="PF02198">
    <property type="entry name" value="SAM_PNT"/>
    <property type="match status" value="1"/>
</dbReference>